<gene>
    <name evidence="5" type="ORF">SAMN04487783_0402</name>
</gene>
<evidence type="ECO:0000256" key="3">
    <source>
        <dbReference type="ARBA" id="ARBA00022723"/>
    </source>
</evidence>
<dbReference type="InterPro" id="IPR041492">
    <property type="entry name" value="HAD_2"/>
</dbReference>
<dbReference type="InterPro" id="IPR023198">
    <property type="entry name" value="PGP-like_dom2"/>
</dbReference>
<dbReference type="SFLD" id="SFLDG01129">
    <property type="entry name" value="C1.5:_HAD__Beta-PGM__Phosphata"/>
    <property type="match status" value="1"/>
</dbReference>
<evidence type="ECO:0000256" key="1">
    <source>
        <dbReference type="ARBA" id="ARBA00001946"/>
    </source>
</evidence>
<keyword evidence="4" id="KW-0460">Magnesium</keyword>
<dbReference type="Proteomes" id="UP000198506">
    <property type="component" value="Unassembled WGS sequence"/>
</dbReference>
<dbReference type="Gene3D" id="1.10.150.240">
    <property type="entry name" value="Putative phosphatase, domain 2"/>
    <property type="match status" value="1"/>
</dbReference>
<dbReference type="GO" id="GO:0003824">
    <property type="term" value="F:catalytic activity"/>
    <property type="evidence" value="ECO:0007669"/>
    <property type="project" value="UniProtKB-ARBA"/>
</dbReference>
<keyword evidence="6" id="KW-1185">Reference proteome</keyword>
<reference evidence="5 6" key="1">
    <citation type="submission" date="2016-10" db="EMBL/GenBank/DDBJ databases">
        <authorList>
            <person name="Varghese N."/>
            <person name="Submissions S."/>
        </authorList>
    </citation>
    <scope>NUCLEOTIDE SEQUENCE [LARGE SCALE GENOMIC DNA]</scope>
    <source>
        <strain evidence="5 6">IAM 15147</strain>
    </source>
</reference>
<evidence type="ECO:0000256" key="4">
    <source>
        <dbReference type="ARBA" id="ARBA00022842"/>
    </source>
</evidence>
<dbReference type="GO" id="GO:0046872">
    <property type="term" value="F:metal ion binding"/>
    <property type="evidence" value="ECO:0007669"/>
    <property type="project" value="UniProtKB-KW"/>
</dbReference>
<dbReference type="Gene3D" id="3.40.50.1000">
    <property type="entry name" value="HAD superfamily/HAD-like"/>
    <property type="match status" value="1"/>
</dbReference>
<evidence type="ECO:0000256" key="2">
    <source>
        <dbReference type="ARBA" id="ARBA00006171"/>
    </source>
</evidence>
<dbReference type="Pfam" id="PF13419">
    <property type="entry name" value="HAD_2"/>
    <property type="match status" value="1"/>
</dbReference>
<sequence>MKRVAAPNPSVTPASRGGHPLYEAIVFDCDGVLVDSEELAMEVSHRLLAELGLHYDPAEMRQRFVGCSSQFFRETVEADLGRPLPPDWDTRSSNEMAEALRRDVTAIPGVEAALRSVRLPIAVASNSGHDRIRLSLETVGLIDMFDSAIASAEDVAEGKPAPDVYLHAAALLGADPARCIAIDDSHFGVLAAYRAGMRVLAFEGAGPIAKLPDSDRVTRFQYMRELPALLDTVQREVLVGISSCDGNGKAQTRRT</sequence>
<dbReference type="EMBL" id="FOZN01000001">
    <property type="protein sequence ID" value="SFR99937.1"/>
    <property type="molecule type" value="Genomic_DNA"/>
</dbReference>
<proteinExistence type="inferred from homology"/>
<dbReference type="NCBIfam" id="TIGR01509">
    <property type="entry name" value="HAD-SF-IA-v3"/>
    <property type="match status" value="1"/>
</dbReference>
<name>A0AA94HKE6_9MICO</name>
<dbReference type="AlphaFoldDB" id="A0AA94HKE6"/>
<dbReference type="PANTHER" id="PTHR46193">
    <property type="entry name" value="6-PHOSPHOGLUCONATE PHOSPHATASE"/>
    <property type="match status" value="1"/>
</dbReference>
<accession>A0AA94HKE6</accession>
<dbReference type="SFLD" id="SFLDG01135">
    <property type="entry name" value="C1.5.6:_HAD__Beta-PGM__Phospha"/>
    <property type="match status" value="1"/>
</dbReference>
<evidence type="ECO:0000313" key="5">
    <source>
        <dbReference type="EMBL" id="SFR99937.1"/>
    </source>
</evidence>
<dbReference type="PRINTS" id="PR00413">
    <property type="entry name" value="HADHALOGNASE"/>
</dbReference>
<organism evidence="5 6">
    <name type="scientific">Agrococcus baldri</name>
    <dbReference type="NCBI Taxonomy" id="153730"/>
    <lineage>
        <taxon>Bacteria</taxon>
        <taxon>Bacillati</taxon>
        <taxon>Actinomycetota</taxon>
        <taxon>Actinomycetes</taxon>
        <taxon>Micrococcales</taxon>
        <taxon>Microbacteriaceae</taxon>
        <taxon>Agrococcus</taxon>
    </lineage>
</organism>
<dbReference type="InterPro" id="IPR023214">
    <property type="entry name" value="HAD_sf"/>
</dbReference>
<dbReference type="SFLD" id="SFLDS00003">
    <property type="entry name" value="Haloacid_Dehalogenase"/>
    <property type="match status" value="1"/>
</dbReference>
<dbReference type="InterPro" id="IPR006439">
    <property type="entry name" value="HAD-SF_hydro_IA"/>
</dbReference>
<comment type="caution">
    <text evidence="5">The sequence shown here is derived from an EMBL/GenBank/DDBJ whole genome shotgun (WGS) entry which is preliminary data.</text>
</comment>
<dbReference type="InterPro" id="IPR051600">
    <property type="entry name" value="Beta-PGM-like"/>
</dbReference>
<comment type="similarity">
    <text evidence="2">Belongs to the HAD-like hydrolase superfamily. CbbY/CbbZ/Gph/YieH family.</text>
</comment>
<dbReference type="InterPro" id="IPR036412">
    <property type="entry name" value="HAD-like_sf"/>
</dbReference>
<comment type="cofactor">
    <cofactor evidence="1">
        <name>Mg(2+)</name>
        <dbReference type="ChEBI" id="CHEBI:18420"/>
    </cofactor>
</comment>
<evidence type="ECO:0000313" key="6">
    <source>
        <dbReference type="Proteomes" id="UP000198506"/>
    </source>
</evidence>
<keyword evidence="3" id="KW-0479">Metal-binding</keyword>
<dbReference type="PANTHER" id="PTHR46193:SF10">
    <property type="entry name" value="6-PHOSPHOGLUCONATE PHOSPHATASE"/>
    <property type="match status" value="1"/>
</dbReference>
<protein>
    <submittedName>
        <fullName evidence="5">Haloacid dehalogenase superfamily, subfamily IA, variant 3 with third motif having DD or ED</fullName>
    </submittedName>
</protein>
<dbReference type="SUPFAM" id="SSF56784">
    <property type="entry name" value="HAD-like"/>
    <property type="match status" value="1"/>
</dbReference>